<dbReference type="Proteomes" id="UP001458880">
    <property type="component" value="Unassembled WGS sequence"/>
</dbReference>
<organism evidence="1 2">
    <name type="scientific">Popillia japonica</name>
    <name type="common">Japanese beetle</name>
    <dbReference type="NCBI Taxonomy" id="7064"/>
    <lineage>
        <taxon>Eukaryota</taxon>
        <taxon>Metazoa</taxon>
        <taxon>Ecdysozoa</taxon>
        <taxon>Arthropoda</taxon>
        <taxon>Hexapoda</taxon>
        <taxon>Insecta</taxon>
        <taxon>Pterygota</taxon>
        <taxon>Neoptera</taxon>
        <taxon>Endopterygota</taxon>
        <taxon>Coleoptera</taxon>
        <taxon>Polyphaga</taxon>
        <taxon>Scarabaeiformia</taxon>
        <taxon>Scarabaeidae</taxon>
        <taxon>Rutelinae</taxon>
        <taxon>Popillia</taxon>
    </lineage>
</organism>
<reference evidence="1 2" key="1">
    <citation type="journal article" date="2024" name="BMC Genomics">
        <title>De novo assembly and annotation of Popillia japonica's genome with initial clues to its potential as an invasive pest.</title>
        <authorList>
            <person name="Cucini C."/>
            <person name="Boschi S."/>
            <person name="Funari R."/>
            <person name="Cardaioli E."/>
            <person name="Iannotti N."/>
            <person name="Marturano G."/>
            <person name="Paoli F."/>
            <person name="Bruttini M."/>
            <person name="Carapelli A."/>
            <person name="Frati F."/>
            <person name="Nardi F."/>
        </authorList>
    </citation>
    <scope>NUCLEOTIDE SEQUENCE [LARGE SCALE GENOMIC DNA]</scope>
    <source>
        <strain evidence="1">DMR45628</strain>
    </source>
</reference>
<gene>
    <name evidence="1" type="ORF">QE152_g5273</name>
</gene>
<keyword evidence="2" id="KW-1185">Reference proteome</keyword>
<comment type="caution">
    <text evidence="1">The sequence shown here is derived from an EMBL/GenBank/DDBJ whole genome shotgun (WGS) entry which is preliminary data.</text>
</comment>
<sequence>MGRLRNIKRENTLMRDVFNVAGPAQQFWYRMVALSSNGPPNAFWRERMASSPLSIGLQNSADDAASRAWLQHTPIGWTGRDFVRAVQLRTEQAATTKKHCHVFQACPATHHERIQRHNKVVAKVASHCRRRGLTVEVEPRLYHPDRQLFIPDLAVHQRTDVITICDAQICWEGPRTLSESYDHPRFREGAARRWPGHTIRVLPLLLGVRGVWPRCNYPTVTALAIPSSLRRSCVGSCLVGQYAPQALYGFSVETTSTTTPPTPTDLDEAEKTHGGSMALERSTDNTTIRHNIYLLST</sequence>
<dbReference type="AlphaFoldDB" id="A0AAW1MRS3"/>
<accession>A0AAW1MRS3</accession>
<dbReference type="EMBL" id="JASPKY010000030">
    <property type="protein sequence ID" value="KAK9747502.1"/>
    <property type="molecule type" value="Genomic_DNA"/>
</dbReference>
<protein>
    <submittedName>
        <fullName evidence="1">Uncharacterized protein</fullName>
    </submittedName>
</protein>
<proteinExistence type="predicted"/>
<evidence type="ECO:0000313" key="1">
    <source>
        <dbReference type="EMBL" id="KAK9747502.1"/>
    </source>
</evidence>
<evidence type="ECO:0000313" key="2">
    <source>
        <dbReference type="Proteomes" id="UP001458880"/>
    </source>
</evidence>
<name>A0AAW1MRS3_POPJA</name>